<gene>
    <name evidence="1" type="ORF">A2W57_01485</name>
</gene>
<dbReference type="EMBL" id="MFHJ01000025">
    <property type="protein sequence ID" value="OGF73803.1"/>
    <property type="molecule type" value="Genomic_DNA"/>
</dbReference>
<evidence type="ECO:0000313" key="1">
    <source>
        <dbReference type="EMBL" id="OGF73803.1"/>
    </source>
</evidence>
<sequence length="127" mass="14516">MNKEWILVTPVPGQSFDPQLLLSLFDVHAPDHIWLTYRGLQGFVVKSIYYDHWKNNYAPSALLSHDRVRHFYLECGREAGELVKKLRKEFTAIAKAYPQTPAEEIKETGSVSPVGRGLISLTQIYGR</sequence>
<dbReference type="AlphaFoldDB" id="A0A1F5WDY0"/>
<evidence type="ECO:0000313" key="2">
    <source>
        <dbReference type="Proteomes" id="UP000178276"/>
    </source>
</evidence>
<accession>A0A1F5WDY0</accession>
<protein>
    <submittedName>
        <fullName evidence="1">Uncharacterized protein</fullName>
    </submittedName>
</protein>
<name>A0A1F5WDY0_9BACT</name>
<comment type="caution">
    <text evidence="1">The sequence shown here is derived from an EMBL/GenBank/DDBJ whole genome shotgun (WGS) entry which is preliminary data.</text>
</comment>
<proteinExistence type="predicted"/>
<dbReference type="Proteomes" id="UP000178276">
    <property type="component" value="Unassembled WGS sequence"/>
</dbReference>
<dbReference type="STRING" id="1798331.A2W57_01485"/>
<reference evidence="1 2" key="1">
    <citation type="journal article" date="2016" name="Nat. Commun.">
        <title>Thousands of microbial genomes shed light on interconnected biogeochemical processes in an aquifer system.</title>
        <authorList>
            <person name="Anantharaman K."/>
            <person name="Brown C.T."/>
            <person name="Hug L.A."/>
            <person name="Sharon I."/>
            <person name="Castelle C.J."/>
            <person name="Probst A.J."/>
            <person name="Thomas B.C."/>
            <person name="Singh A."/>
            <person name="Wilkins M.J."/>
            <person name="Karaoz U."/>
            <person name="Brodie E.L."/>
            <person name="Williams K.H."/>
            <person name="Hubbard S.S."/>
            <person name="Banfield J.F."/>
        </authorList>
    </citation>
    <scope>NUCLEOTIDE SEQUENCE [LARGE SCALE GENOMIC DNA]</scope>
</reference>
<organism evidence="1 2">
    <name type="scientific">Candidatus Giovannonibacteria bacterium RIFCSPHIGHO2_02_43_16</name>
    <dbReference type="NCBI Taxonomy" id="1798331"/>
    <lineage>
        <taxon>Bacteria</taxon>
        <taxon>Candidatus Giovannoniibacteriota</taxon>
    </lineage>
</organism>